<dbReference type="AlphaFoldDB" id="A0A7R9JQG1"/>
<sequence length="166" mass="19142">MQGVGGDLAMQRYYPSHLTPTLEHHKLPFTPHQNVHKEYGIAKQTVSGIRKNKNKLKTFALQCDVEKTLPSDTNLEKAVHKWYVQQRSSRVVVRGVELQAAAERLAKHMNIEFKARDGWLYRFRNQHGIVNKRIDYHHTLLKGGETGPTKENIREWLDGEDGDPGY</sequence>
<dbReference type="Pfam" id="PF03221">
    <property type="entry name" value="HTH_Tnp_Tc5"/>
    <property type="match status" value="1"/>
</dbReference>
<dbReference type="Gene3D" id="1.10.10.60">
    <property type="entry name" value="Homeodomain-like"/>
    <property type="match status" value="1"/>
</dbReference>
<accession>A0A7R9JQG1</accession>
<dbReference type="GO" id="GO:0005634">
    <property type="term" value="C:nucleus"/>
    <property type="evidence" value="ECO:0007669"/>
    <property type="project" value="UniProtKB-SubCell"/>
</dbReference>
<dbReference type="PANTHER" id="PTHR19303:SF17">
    <property type="entry name" value="TIGGER TRANSPOSABLE ELEMENT-DERIVED PROTEIN 7"/>
    <property type="match status" value="1"/>
</dbReference>
<protein>
    <recommendedName>
        <fullName evidence="3">HTH CENPB-type domain-containing protein</fullName>
    </recommendedName>
</protein>
<evidence type="ECO:0000313" key="4">
    <source>
        <dbReference type="EMBL" id="CAD7586641.1"/>
    </source>
</evidence>
<gene>
    <name evidence="4" type="ORF">TGEB3V08_LOCUS952</name>
</gene>
<dbReference type="InterPro" id="IPR009057">
    <property type="entry name" value="Homeodomain-like_sf"/>
</dbReference>
<dbReference type="InterPro" id="IPR050863">
    <property type="entry name" value="CenT-Element_Derived"/>
</dbReference>
<dbReference type="InterPro" id="IPR006600">
    <property type="entry name" value="HTH_CenpB_DNA-bd_dom"/>
</dbReference>
<evidence type="ECO:0000259" key="3">
    <source>
        <dbReference type="PROSITE" id="PS51253"/>
    </source>
</evidence>
<dbReference type="SMART" id="SM00674">
    <property type="entry name" value="CENPB"/>
    <property type="match status" value="1"/>
</dbReference>
<dbReference type="PROSITE" id="PS51253">
    <property type="entry name" value="HTH_CENPB"/>
    <property type="match status" value="1"/>
</dbReference>
<dbReference type="EMBL" id="OE839302">
    <property type="protein sequence ID" value="CAD7586641.1"/>
    <property type="molecule type" value="Genomic_DNA"/>
</dbReference>
<dbReference type="SUPFAM" id="SSF46689">
    <property type="entry name" value="Homeodomain-like"/>
    <property type="match status" value="1"/>
</dbReference>
<name>A0A7R9JQG1_TIMGE</name>
<keyword evidence="2" id="KW-0238">DNA-binding</keyword>
<dbReference type="GO" id="GO:0003677">
    <property type="term" value="F:DNA binding"/>
    <property type="evidence" value="ECO:0007669"/>
    <property type="project" value="UniProtKB-KW"/>
</dbReference>
<evidence type="ECO:0000256" key="2">
    <source>
        <dbReference type="ARBA" id="ARBA00023125"/>
    </source>
</evidence>
<reference evidence="4" key="1">
    <citation type="submission" date="2020-11" db="EMBL/GenBank/DDBJ databases">
        <authorList>
            <person name="Tran Van P."/>
        </authorList>
    </citation>
    <scope>NUCLEOTIDE SEQUENCE</scope>
</reference>
<organism evidence="4">
    <name type="scientific">Timema genevievae</name>
    <name type="common">Walking stick</name>
    <dbReference type="NCBI Taxonomy" id="629358"/>
    <lineage>
        <taxon>Eukaryota</taxon>
        <taxon>Metazoa</taxon>
        <taxon>Ecdysozoa</taxon>
        <taxon>Arthropoda</taxon>
        <taxon>Hexapoda</taxon>
        <taxon>Insecta</taxon>
        <taxon>Pterygota</taxon>
        <taxon>Neoptera</taxon>
        <taxon>Polyneoptera</taxon>
        <taxon>Phasmatodea</taxon>
        <taxon>Timematodea</taxon>
        <taxon>Timematoidea</taxon>
        <taxon>Timematidae</taxon>
        <taxon>Timema</taxon>
    </lineage>
</organism>
<feature type="domain" description="HTH CENPB-type" evidence="3">
    <location>
        <begin position="63"/>
        <end position="133"/>
    </location>
</feature>
<comment type="subcellular location">
    <subcellularLocation>
        <location evidence="1">Nucleus</location>
    </subcellularLocation>
</comment>
<proteinExistence type="predicted"/>
<dbReference type="PANTHER" id="PTHR19303">
    <property type="entry name" value="TRANSPOSON"/>
    <property type="match status" value="1"/>
</dbReference>
<evidence type="ECO:0000256" key="1">
    <source>
        <dbReference type="ARBA" id="ARBA00004123"/>
    </source>
</evidence>